<dbReference type="CDD" id="cd01086">
    <property type="entry name" value="MetAP1"/>
    <property type="match status" value="1"/>
</dbReference>
<dbReference type="Proteomes" id="UP000178092">
    <property type="component" value="Unassembled WGS sequence"/>
</dbReference>
<reference evidence="9 10" key="1">
    <citation type="journal article" date="2016" name="Nat. Commun.">
        <title>Thousands of microbial genomes shed light on interconnected biogeochemical processes in an aquifer system.</title>
        <authorList>
            <person name="Anantharaman K."/>
            <person name="Brown C.T."/>
            <person name="Hug L.A."/>
            <person name="Sharon I."/>
            <person name="Castelle C.J."/>
            <person name="Probst A.J."/>
            <person name="Thomas B.C."/>
            <person name="Singh A."/>
            <person name="Wilkins M.J."/>
            <person name="Karaoz U."/>
            <person name="Brodie E.L."/>
            <person name="Williams K.H."/>
            <person name="Hubbard S.S."/>
            <person name="Banfield J.F."/>
        </authorList>
    </citation>
    <scope>NUCLEOTIDE SEQUENCE [LARGE SCALE GENOMIC DNA]</scope>
</reference>
<keyword evidence="2 6" id="KW-0031">Aminopeptidase</keyword>
<protein>
    <recommendedName>
        <fullName evidence="6 7">Methionine aminopeptidase</fullName>
        <shortName evidence="6">MAP</shortName>
        <shortName evidence="6">MetAP</shortName>
        <ecNumber evidence="6 7">3.4.11.18</ecNumber>
    </recommendedName>
    <alternativeName>
        <fullName evidence="6">Peptidase M</fullName>
    </alternativeName>
</protein>
<feature type="binding site" evidence="6">
    <location>
        <position position="202"/>
    </location>
    <ligand>
        <name>a divalent metal cation</name>
        <dbReference type="ChEBI" id="CHEBI:60240"/>
        <label>2</label>
        <note>catalytic</note>
    </ligand>
</feature>
<comment type="caution">
    <text evidence="9">The sequence shown here is derived from an EMBL/GenBank/DDBJ whole genome shotgun (WGS) entry which is preliminary data.</text>
</comment>
<dbReference type="InterPro" id="IPR001714">
    <property type="entry name" value="Pept_M24_MAP"/>
</dbReference>
<feature type="binding site" evidence="6">
    <location>
        <position position="106"/>
    </location>
    <ligand>
        <name>a divalent metal cation</name>
        <dbReference type="ChEBI" id="CHEBI:60240"/>
        <label>2</label>
        <note>catalytic</note>
    </ligand>
</feature>
<feature type="binding site" evidence="6">
    <location>
        <position position="106"/>
    </location>
    <ligand>
        <name>a divalent metal cation</name>
        <dbReference type="ChEBI" id="CHEBI:60240"/>
        <label>1</label>
    </ligand>
</feature>
<evidence type="ECO:0000256" key="1">
    <source>
        <dbReference type="ARBA" id="ARBA00002521"/>
    </source>
</evidence>
<feature type="binding site" evidence="6">
    <location>
        <position position="233"/>
    </location>
    <ligand>
        <name>a divalent metal cation</name>
        <dbReference type="ChEBI" id="CHEBI:60240"/>
        <label>2</label>
        <note>catalytic</note>
    </ligand>
</feature>
<evidence type="ECO:0000259" key="8">
    <source>
        <dbReference type="Pfam" id="PF00557"/>
    </source>
</evidence>
<dbReference type="Gene3D" id="3.90.230.10">
    <property type="entry name" value="Creatinase/methionine aminopeptidase superfamily"/>
    <property type="match status" value="1"/>
</dbReference>
<dbReference type="PANTHER" id="PTHR43330">
    <property type="entry name" value="METHIONINE AMINOPEPTIDASE"/>
    <property type="match status" value="1"/>
</dbReference>
<dbReference type="InterPro" id="IPR002467">
    <property type="entry name" value="Pept_M24A_MAP1"/>
</dbReference>
<evidence type="ECO:0000313" key="9">
    <source>
        <dbReference type="EMBL" id="OHA67899.1"/>
    </source>
</evidence>
<evidence type="ECO:0000313" key="10">
    <source>
        <dbReference type="Proteomes" id="UP000178092"/>
    </source>
</evidence>
<dbReference type="HAMAP" id="MF_01974">
    <property type="entry name" value="MetAP_1"/>
    <property type="match status" value="1"/>
</dbReference>
<accession>A0A1G2R691</accession>
<dbReference type="GO" id="GO:0004239">
    <property type="term" value="F:initiator methionyl aminopeptidase activity"/>
    <property type="evidence" value="ECO:0007669"/>
    <property type="project" value="UniProtKB-UniRule"/>
</dbReference>
<dbReference type="GO" id="GO:0005829">
    <property type="term" value="C:cytosol"/>
    <property type="evidence" value="ECO:0007669"/>
    <property type="project" value="TreeGrafter"/>
</dbReference>
<comment type="similarity">
    <text evidence="6">Belongs to the peptidase M24A family. Methionine aminopeptidase type 1 subfamily.</text>
</comment>
<proteinExistence type="inferred from homology"/>
<evidence type="ECO:0000256" key="7">
    <source>
        <dbReference type="RuleBase" id="RU003653"/>
    </source>
</evidence>
<evidence type="ECO:0000256" key="3">
    <source>
        <dbReference type="ARBA" id="ARBA00022670"/>
    </source>
</evidence>
<comment type="function">
    <text evidence="1 6">Removes the N-terminal methionine from nascent proteins. The N-terminal methionine is often cleaved when the second residue in the primary sequence is small and uncharged (Met-Ala-, Cys, Gly, Pro, Ser, Thr, or Val). Requires deformylation of the N(alpha)-formylated initiator methionine before it can be hydrolyzed.</text>
</comment>
<comment type="subunit">
    <text evidence="6">Monomer.</text>
</comment>
<name>A0A1G2R691_9BACT</name>
<organism evidence="9 10">
    <name type="scientific">Candidatus Wildermuthbacteria bacterium RIFCSPHIGHO2_02_FULL_45_25</name>
    <dbReference type="NCBI Taxonomy" id="1802450"/>
    <lineage>
        <taxon>Bacteria</taxon>
        <taxon>Candidatus Wildermuthiibacteriota</taxon>
    </lineage>
</organism>
<dbReference type="AlphaFoldDB" id="A0A1G2R691"/>
<evidence type="ECO:0000256" key="4">
    <source>
        <dbReference type="ARBA" id="ARBA00022723"/>
    </source>
</evidence>
<dbReference type="GO" id="GO:0006508">
    <property type="term" value="P:proteolysis"/>
    <property type="evidence" value="ECO:0007669"/>
    <property type="project" value="UniProtKB-KW"/>
</dbReference>
<dbReference type="SUPFAM" id="SSF55920">
    <property type="entry name" value="Creatinase/aminopeptidase"/>
    <property type="match status" value="1"/>
</dbReference>
<dbReference type="EC" id="3.4.11.18" evidence="6 7"/>
<gene>
    <name evidence="6" type="primary">map</name>
    <name evidence="9" type="ORF">A3C04_04465</name>
</gene>
<keyword evidence="4 6" id="KW-0479">Metal-binding</keyword>
<evidence type="ECO:0000256" key="6">
    <source>
        <dbReference type="HAMAP-Rule" id="MF_01974"/>
    </source>
</evidence>
<comment type="catalytic activity">
    <reaction evidence="6 7">
        <text>Release of N-terminal amino acids, preferentially methionine, from peptides and arylamides.</text>
        <dbReference type="EC" id="3.4.11.18"/>
    </reaction>
</comment>
<keyword evidence="5 6" id="KW-0378">Hydrolase</keyword>
<feature type="binding site" evidence="6">
    <location>
        <position position="176"/>
    </location>
    <ligand>
        <name>substrate</name>
    </ligand>
</feature>
<dbReference type="EMBL" id="MHTV01000001">
    <property type="protein sequence ID" value="OHA67899.1"/>
    <property type="molecule type" value="Genomic_DNA"/>
</dbReference>
<dbReference type="Pfam" id="PF00557">
    <property type="entry name" value="Peptidase_M24"/>
    <property type="match status" value="1"/>
</dbReference>
<evidence type="ECO:0000256" key="2">
    <source>
        <dbReference type="ARBA" id="ARBA00022438"/>
    </source>
</evidence>
<comment type="cofactor">
    <cofactor evidence="6">
        <name>Co(2+)</name>
        <dbReference type="ChEBI" id="CHEBI:48828"/>
    </cofactor>
    <cofactor evidence="6">
        <name>Zn(2+)</name>
        <dbReference type="ChEBI" id="CHEBI:29105"/>
    </cofactor>
    <cofactor evidence="6">
        <name>Mn(2+)</name>
        <dbReference type="ChEBI" id="CHEBI:29035"/>
    </cofactor>
    <cofactor evidence="6">
        <name>Fe(2+)</name>
        <dbReference type="ChEBI" id="CHEBI:29033"/>
    </cofactor>
    <text evidence="6">Binds 2 divalent metal cations per subunit. Has a high-affinity and a low affinity metal-binding site. The true nature of the physiological cofactor is under debate. The enzyme is active with cobalt, zinc, manganese or divalent iron ions. Most likely, methionine aminopeptidases function as mononuclear Fe(2+)-metalloproteases under physiological conditions, and the catalytically relevant metal-binding site has been assigned to the histidine-containing high-affinity site.</text>
</comment>
<dbReference type="GO" id="GO:0046872">
    <property type="term" value="F:metal ion binding"/>
    <property type="evidence" value="ECO:0007669"/>
    <property type="project" value="UniProtKB-UniRule"/>
</dbReference>
<dbReference type="NCBIfam" id="TIGR00500">
    <property type="entry name" value="met_pdase_I"/>
    <property type="match status" value="1"/>
</dbReference>
<keyword evidence="3 6" id="KW-0645">Protease</keyword>
<feature type="binding site" evidence="6">
    <location>
        <position position="233"/>
    </location>
    <ligand>
        <name>a divalent metal cation</name>
        <dbReference type="ChEBI" id="CHEBI:60240"/>
        <label>1</label>
    </ligand>
</feature>
<feature type="domain" description="Peptidase M24" evidence="8">
    <location>
        <begin position="12"/>
        <end position="239"/>
    </location>
</feature>
<feature type="binding site" evidence="6">
    <location>
        <position position="77"/>
    </location>
    <ligand>
        <name>substrate</name>
    </ligand>
</feature>
<dbReference type="InterPro" id="IPR036005">
    <property type="entry name" value="Creatinase/aminopeptidase-like"/>
</dbReference>
<evidence type="ECO:0000256" key="5">
    <source>
        <dbReference type="ARBA" id="ARBA00022801"/>
    </source>
</evidence>
<dbReference type="PRINTS" id="PR00599">
    <property type="entry name" value="MAPEPTIDASE"/>
</dbReference>
<feature type="binding site" evidence="6">
    <location>
        <position position="169"/>
    </location>
    <ligand>
        <name>a divalent metal cation</name>
        <dbReference type="ChEBI" id="CHEBI:60240"/>
        <label>2</label>
        <note>catalytic</note>
    </ligand>
</feature>
<dbReference type="InterPro" id="IPR000994">
    <property type="entry name" value="Pept_M24"/>
</dbReference>
<sequence length="249" mass="27176">MIPIKIPEEIALMREGGRMLAQIMEELKKEVRPGVTTKALDQSAERKIREAGAKPAFKNYNGFPASICTSVNEEVVHAIPSLEKILQAGDILTLDIGLIWKGYYLDMARTVPVGEISPDAARLLRVAWKALKVGTKKVRPGVTIGDLGNTIERAIGPVGYGIVRELCGHGIGKELHEEPQIPNYGERHAGETLKEGMVICIEPMITLGGWQVQLAKDGQTFVTKDGSLSAHFEDTIAVIENGYEALTHI</sequence>
<dbReference type="GO" id="GO:0070006">
    <property type="term" value="F:metalloaminopeptidase activity"/>
    <property type="evidence" value="ECO:0007669"/>
    <property type="project" value="UniProtKB-UniRule"/>
</dbReference>
<feature type="binding site" evidence="6">
    <location>
        <position position="95"/>
    </location>
    <ligand>
        <name>a divalent metal cation</name>
        <dbReference type="ChEBI" id="CHEBI:60240"/>
        <label>1</label>
    </ligand>
</feature>
<dbReference type="PANTHER" id="PTHR43330:SF27">
    <property type="entry name" value="METHIONINE AMINOPEPTIDASE"/>
    <property type="match status" value="1"/>
</dbReference>